<evidence type="ECO:0000259" key="3">
    <source>
        <dbReference type="Pfam" id="PF07687"/>
    </source>
</evidence>
<gene>
    <name evidence="4" type="ORF">G8E10_22040</name>
</gene>
<dbReference type="InterPro" id="IPR036264">
    <property type="entry name" value="Bact_exopeptidase_dim_dom"/>
</dbReference>
<keyword evidence="2" id="KW-0479">Metal-binding</keyword>
<keyword evidence="2" id="KW-0464">Manganese</keyword>
<name>A0AA43ZJW8_9HYPH</name>
<feature type="domain" description="Peptidase M20 dimerisation" evidence="3">
    <location>
        <begin position="187"/>
        <end position="281"/>
    </location>
</feature>
<dbReference type="GO" id="GO:0016787">
    <property type="term" value="F:hydrolase activity"/>
    <property type="evidence" value="ECO:0007669"/>
    <property type="project" value="UniProtKB-KW"/>
</dbReference>
<dbReference type="EMBL" id="JAANCM010000014">
    <property type="protein sequence ID" value="NHT78390.1"/>
    <property type="molecule type" value="Genomic_DNA"/>
</dbReference>
<feature type="binding site" evidence="2">
    <location>
        <position position="99"/>
    </location>
    <ligand>
        <name>Mn(2+)</name>
        <dbReference type="ChEBI" id="CHEBI:29035"/>
        <label>2</label>
    </ligand>
</feature>
<dbReference type="NCBIfam" id="TIGR01891">
    <property type="entry name" value="amidohydrolases"/>
    <property type="match status" value="1"/>
</dbReference>
<dbReference type="PIRSF" id="PIRSF005962">
    <property type="entry name" value="Pept_M20D_amidohydro"/>
    <property type="match status" value="1"/>
</dbReference>
<dbReference type="Pfam" id="PF07687">
    <property type="entry name" value="M20_dimer"/>
    <property type="match status" value="1"/>
</dbReference>
<dbReference type="InterPro" id="IPR017439">
    <property type="entry name" value="Amidohydrolase"/>
</dbReference>
<dbReference type="Proteomes" id="UP001155840">
    <property type="component" value="Unassembled WGS sequence"/>
</dbReference>
<evidence type="ECO:0000256" key="2">
    <source>
        <dbReference type="PIRSR" id="PIRSR005962-1"/>
    </source>
</evidence>
<organism evidence="4 5">
    <name type="scientific">Ferranicluibacter rubi</name>
    <dbReference type="NCBI Taxonomy" id="2715133"/>
    <lineage>
        <taxon>Bacteria</taxon>
        <taxon>Pseudomonadati</taxon>
        <taxon>Pseudomonadota</taxon>
        <taxon>Alphaproteobacteria</taxon>
        <taxon>Hyphomicrobiales</taxon>
        <taxon>Rhizobiaceae</taxon>
        <taxon>Ferranicluibacter</taxon>
    </lineage>
</organism>
<feature type="binding site" evidence="2">
    <location>
        <position position="355"/>
    </location>
    <ligand>
        <name>Mn(2+)</name>
        <dbReference type="ChEBI" id="CHEBI:29035"/>
        <label>2</label>
    </ligand>
</feature>
<feature type="binding site" evidence="2">
    <location>
        <position position="160"/>
    </location>
    <ligand>
        <name>Mn(2+)</name>
        <dbReference type="ChEBI" id="CHEBI:29035"/>
        <label>2</label>
    </ligand>
</feature>
<dbReference type="SUPFAM" id="SSF55031">
    <property type="entry name" value="Bacterial exopeptidase dimerisation domain"/>
    <property type="match status" value="1"/>
</dbReference>
<evidence type="ECO:0000313" key="5">
    <source>
        <dbReference type="Proteomes" id="UP001155840"/>
    </source>
</evidence>
<dbReference type="GO" id="GO:0046872">
    <property type="term" value="F:metal ion binding"/>
    <property type="evidence" value="ECO:0007669"/>
    <property type="project" value="UniProtKB-KW"/>
</dbReference>
<dbReference type="InterPro" id="IPR002933">
    <property type="entry name" value="Peptidase_M20"/>
</dbReference>
<keyword evidence="5" id="KW-1185">Reference proteome</keyword>
<comment type="cofactor">
    <cofactor evidence="2">
        <name>Mn(2+)</name>
        <dbReference type="ChEBI" id="CHEBI:29035"/>
    </cofactor>
    <text evidence="2">The Mn(2+) ion enhances activity.</text>
</comment>
<dbReference type="SUPFAM" id="SSF53187">
    <property type="entry name" value="Zn-dependent exopeptidases"/>
    <property type="match status" value="1"/>
</dbReference>
<sequence>MFLTERDLVELVAFRHDLHRHPEISGEERQTAARVQAHLAALKPDRIITGLGGHGVAAVFSGTAPGSTLLFRCELDALPIPEISDAPHRSDIPGKGHLCGHDGHMAIMAALARGLARRRPVRGRVVLMFQPAEETGAGAAAVLADPAFTDIRPDLSFSLHNLPGLPLGHVALASGPVNCASRGLCVILDGKTAHASMPETGISPMQAVSRLMPQLTDLSKGTFPSADFAMVTLTHAVLGEPAFGIAPGRAEVWATLRTLTDAGMANLCARAEALISETAAQERLTLSYHYADIFHHCENAPEAVAHLRQALTDEDISHDEAGLPMRASEDFGRFAACGPSAMLFLGSGEAHPALHNPDYDFPDVLIERGARIFLRVIDNVLELS</sequence>
<accession>A0AA43ZJW8</accession>
<feature type="binding site" evidence="2">
    <location>
        <position position="134"/>
    </location>
    <ligand>
        <name>Mn(2+)</name>
        <dbReference type="ChEBI" id="CHEBI:29035"/>
        <label>2</label>
    </ligand>
</feature>
<dbReference type="InterPro" id="IPR011650">
    <property type="entry name" value="Peptidase_M20_dimer"/>
</dbReference>
<dbReference type="Pfam" id="PF01546">
    <property type="entry name" value="Peptidase_M20"/>
    <property type="match status" value="1"/>
</dbReference>
<reference evidence="4" key="1">
    <citation type="submission" date="2020-03" db="EMBL/GenBank/DDBJ databases">
        <title>Ferranicluibacter endophyticum gen. nov., sp. nov., a new genus isolated from Rubus ulmifolius Schott. stem.</title>
        <authorList>
            <person name="Roca-Couso R."/>
            <person name="Flores-Felix J.D."/>
            <person name="Igual J.M."/>
            <person name="Rivas R."/>
        </authorList>
    </citation>
    <scope>NUCLEOTIDE SEQUENCE</scope>
    <source>
        <strain evidence="4">CRRU44</strain>
    </source>
</reference>
<dbReference type="PANTHER" id="PTHR11014:SF169">
    <property type="entry name" value="CLAN MH, FAMILY M20, PEPTIDASE T-LIKE METALLOPEPTIDASE"/>
    <property type="match status" value="1"/>
</dbReference>
<keyword evidence="1" id="KW-0378">Hydrolase</keyword>
<evidence type="ECO:0000256" key="1">
    <source>
        <dbReference type="ARBA" id="ARBA00022801"/>
    </source>
</evidence>
<comment type="caution">
    <text evidence="4">The sequence shown here is derived from an EMBL/GenBank/DDBJ whole genome shotgun (WGS) entry which is preliminary data.</text>
</comment>
<protein>
    <submittedName>
        <fullName evidence="4">Amidohydrolase</fullName>
    </submittedName>
</protein>
<dbReference type="PANTHER" id="PTHR11014">
    <property type="entry name" value="PEPTIDASE M20 FAMILY MEMBER"/>
    <property type="match status" value="1"/>
</dbReference>
<feature type="binding site" evidence="2">
    <location>
        <position position="101"/>
    </location>
    <ligand>
        <name>Mn(2+)</name>
        <dbReference type="ChEBI" id="CHEBI:29035"/>
        <label>2</label>
    </ligand>
</feature>
<dbReference type="RefSeq" id="WP_167130691.1">
    <property type="nucleotide sequence ID" value="NZ_JAANCM010000014.1"/>
</dbReference>
<dbReference type="AlphaFoldDB" id="A0AA43ZJW8"/>
<proteinExistence type="predicted"/>
<dbReference type="Gene3D" id="3.30.70.360">
    <property type="match status" value="1"/>
</dbReference>
<dbReference type="Gene3D" id="3.40.630.10">
    <property type="entry name" value="Zn peptidases"/>
    <property type="match status" value="1"/>
</dbReference>
<evidence type="ECO:0000313" key="4">
    <source>
        <dbReference type="EMBL" id="NHT78390.1"/>
    </source>
</evidence>